<dbReference type="InterPro" id="IPR014189">
    <property type="entry name" value="Quinone_OxRdtase_PIG3"/>
</dbReference>
<sequence>MPETMTVVTAPEPGGPAALRTESRPVPGPAGRELLVRVAAAGVNRPDVMQRMGNYPPPPGANDVLGLEIAGEVVAVADGVERFAVGDRVMALVASGGYSEYAVVDDRNALSVPDGFSMVEAAAVPETFFTVWTNVFERGGLKAGETLLVHGGSSGIGTTAIQLAVARGATVYVTAGSEDKCERCRALGAEVALNYRAVDFVSEIHDRTNGRGVDVVLDMVAGDYVDRNLQVAAVDGRVVQIALMQGPQATIDLRHLMPKRVTFTGSTLRARSVEAKAEIAAALADFATPLWAEGRCRPVIDSTYALADVVAAHERMDAPHIGKVVLETPAAG</sequence>
<comment type="caution">
    <text evidence="5">The sequence shown here is derived from an EMBL/GenBank/DDBJ whole genome shotgun (WGS) entry which is preliminary data.</text>
</comment>
<proteinExistence type="predicted"/>
<evidence type="ECO:0000256" key="3">
    <source>
        <dbReference type="SAM" id="MobiDB-lite"/>
    </source>
</evidence>
<dbReference type="SMART" id="SM00829">
    <property type="entry name" value="PKS_ER"/>
    <property type="match status" value="1"/>
</dbReference>
<organism evidence="5 6">
    <name type="scientific">Salinisphaera orenii MK-B5</name>
    <dbReference type="NCBI Taxonomy" id="856730"/>
    <lineage>
        <taxon>Bacteria</taxon>
        <taxon>Pseudomonadati</taxon>
        <taxon>Pseudomonadota</taxon>
        <taxon>Gammaproteobacteria</taxon>
        <taxon>Salinisphaerales</taxon>
        <taxon>Salinisphaeraceae</taxon>
        <taxon>Salinisphaera</taxon>
    </lineage>
</organism>
<dbReference type="GO" id="GO:0016651">
    <property type="term" value="F:oxidoreductase activity, acting on NAD(P)H"/>
    <property type="evidence" value="ECO:0007669"/>
    <property type="project" value="TreeGrafter"/>
</dbReference>
<feature type="domain" description="Enoyl reductase (ER)" evidence="4">
    <location>
        <begin position="14"/>
        <end position="326"/>
    </location>
</feature>
<protein>
    <submittedName>
        <fullName evidence="5">NAD(P)H quinone oxidoreductase</fullName>
    </submittedName>
</protein>
<dbReference type="NCBIfam" id="TIGR02824">
    <property type="entry name" value="quinone_pig3"/>
    <property type="match status" value="1"/>
</dbReference>
<dbReference type="Pfam" id="PF08240">
    <property type="entry name" value="ADH_N"/>
    <property type="match status" value="1"/>
</dbReference>
<accession>A0A423PY66</accession>
<feature type="region of interest" description="Disordered" evidence="3">
    <location>
        <begin position="1"/>
        <end position="26"/>
    </location>
</feature>
<keyword evidence="2" id="KW-0560">Oxidoreductase</keyword>
<dbReference type="PANTHER" id="PTHR48106">
    <property type="entry name" value="QUINONE OXIDOREDUCTASE PIG3-RELATED"/>
    <property type="match status" value="1"/>
</dbReference>
<dbReference type="EMBL" id="AYKH01000001">
    <property type="protein sequence ID" value="ROO30521.1"/>
    <property type="molecule type" value="Genomic_DNA"/>
</dbReference>
<dbReference type="InterPro" id="IPR020843">
    <property type="entry name" value="ER"/>
</dbReference>
<dbReference type="Proteomes" id="UP000283993">
    <property type="component" value="Unassembled WGS sequence"/>
</dbReference>
<reference evidence="5 6" key="1">
    <citation type="submission" date="2013-10" db="EMBL/GenBank/DDBJ databases">
        <title>Salinisphaera orenii MK-B5 Genome Sequencing.</title>
        <authorList>
            <person name="Lai Q."/>
            <person name="Li C."/>
            <person name="Shao Z."/>
        </authorList>
    </citation>
    <scope>NUCLEOTIDE SEQUENCE [LARGE SCALE GENOMIC DNA]</scope>
    <source>
        <strain evidence="5 6">MK-B5</strain>
    </source>
</reference>
<name>A0A423PY66_9GAMM</name>
<dbReference type="InterPro" id="IPR036291">
    <property type="entry name" value="NAD(P)-bd_dom_sf"/>
</dbReference>
<evidence type="ECO:0000256" key="2">
    <source>
        <dbReference type="ARBA" id="ARBA00023002"/>
    </source>
</evidence>
<dbReference type="SUPFAM" id="SSF50129">
    <property type="entry name" value="GroES-like"/>
    <property type="match status" value="1"/>
</dbReference>
<dbReference type="AlphaFoldDB" id="A0A423PY66"/>
<keyword evidence="6" id="KW-1185">Reference proteome</keyword>
<dbReference type="GO" id="GO:0070402">
    <property type="term" value="F:NADPH binding"/>
    <property type="evidence" value="ECO:0007669"/>
    <property type="project" value="TreeGrafter"/>
</dbReference>
<dbReference type="Pfam" id="PF00107">
    <property type="entry name" value="ADH_zinc_N"/>
    <property type="match status" value="1"/>
</dbReference>
<evidence type="ECO:0000313" key="5">
    <source>
        <dbReference type="EMBL" id="ROO30521.1"/>
    </source>
</evidence>
<dbReference type="SUPFAM" id="SSF51735">
    <property type="entry name" value="NAD(P)-binding Rossmann-fold domains"/>
    <property type="match status" value="1"/>
</dbReference>
<gene>
    <name evidence="5" type="ORF">SAOR_01590</name>
</gene>
<dbReference type="Gene3D" id="3.40.50.720">
    <property type="entry name" value="NAD(P)-binding Rossmann-like Domain"/>
    <property type="match status" value="1"/>
</dbReference>
<evidence type="ECO:0000259" key="4">
    <source>
        <dbReference type="SMART" id="SM00829"/>
    </source>
</evidence>
<dbReference type="InterPro" id="IPR013154">
    <property type="entry name" value="ADH-like_N"/>
</dbReference>
<dbReference type="Gene3D" id="3.90.180.10">
    <property type="entry name" value="Medium-chain alcohol dehydrogenases, catalytic domain"/>
    <property type="match status" value="1"/>
</dbReference>
<dbReference type="CDD" id="cd05276">
    <property type="entry name" value="p53_inducible_oxidoreductase"/>
    <property type="match status" value="1"/>
</dbReference>
<evidence type="ECO:0000313" key="6">
    <source>
        <dbReference type="Proteomes" id="UP000283993"/>
    </source>
</evidence>
<keyword evidence="1" id="KW-0521">NADP</keyword>
<dbReference type="PANTHER" id="PTHR48106:SF8">
    <property type="entry name" value="OS02G0805600 PROTEIN"/>
    <property type="match status" value="1"/>
</dbReference>
<dbReference type="InterPro" id="IPR011032">
    <property type="entry name" value="GroES-like_sf"/>
</dbReference>
<dbReference type="InterPro" id="IPR013149">
    <property type="entry name" value="ADH-like_C"/>
</dbReference>
<evidence type="ECO:0000256" key="1">
    <source>
        <dbReference type="ARBA" id="ARBA00022857"/>
    </source>
</evidence>